<evidence type="ECO:0000256" key="2">
    <source>
        <dbReference type="ARBA" id="ARBA00022448"/>
    </source>
</evidence>
<organism evidence="11 12">
    <name type="scientific">Dysgonomonas alginatilytica</name>
    <dbReference type="NCBI Taxonomy" id="1605892"/>
    <lineage>
        <taxon>Bacteria</taxon>
        <taxon>Pseudomonadati</taxon>
        <taxon>Bacteroidota</taxon>
        <taxon>Bacteroidia</taxon>
        <taxon>Bacteroidales</taxon>
        <taxon>Dysgonomonadaceae</taxon>
        <taxon>Dysgonomonas</taxon>
    </lineage>
</organism>
<evidence type="ECO:0000259" key="10">
    <source>
        <dbReference type="Pfam" id="PF00999"/>
    </source>
</evidence>
<feature type="transmembrane region" description="Helical" evidence="9">
    <location>
        <begin position="384"/>
        <end position="403"/>
    </location>
</feature>
<name>A0A2V3PKA1_9BACT</name>
<evidence type="ECO:0000256" key="7">
    <source>
        <dbReference type="ARBA" id="ARBA00023065"/>
    </source>
</evidence>
<dbReference type="GO" id="GO:0015297">
    <property type="term" value="F:antiporter activity"/>
    <property type="evidence" value="ECO:0007669"/>
    <property type="project" value="UniProtKB-KW"/>
</dbReference>
<keyword evidence="4" id="KW-1003">Cell membrane</keyword>
<dbReference type="GO" id="GO:0005886">
    <property type="term" value="C:plasma membrane"/>
    <property type="evidence" value="ECO:0007669"/>
    <property type="project" value="UniProtKB-SubCell"/>
</dbReference>
<feature type="transmembrane region" description="Helical" evidence="9">
    <location>
        <begin position="187"/>
        <end position="206"/>
    </location>
</feature>
<keyword evidence="6 9" id="KW-1133">Transmembrane helix</keyword>
<dbReference type="PANTHER" id="PTHR32507:SF0">
    <property type="entry name" value="NA(+)_H(+) ANTIPORTER 2-RELATED"/>
    <property type="match status" value="1"/>
</dbReference>
<dbReference type="Pfam" id="PF00999">
    <property type="entry name" value="Na_H_Exchanger"/>
    <property type="match status" value="1"/>
</dbReference>
<evidence type="ECO:0000256" key="9">
    <source>
        <dbReference type="SAM" id="Phobius"/>
    </source>
</evidence>
<feature type="transmembrane region" description="Helical" evidence="9">
    <location>
        <begin position="347"/>
        <end position="364"/>
    </location>
</feature>
<evidence type="ECO:0000256" key="1">
    <source>
        <dbReference type="ARBA" id="ARBA00004651"/>
    </source>
</evidence>
<comment type="caution">
    <text evidence="11">The sequence shown here is derived from an EMBL/GenBank/DDBJ whole genome shotgun (WGS) entry which is preliminary data.</text>
</comment>
<keyword evidence="12" id="KW-1185">Reference proteome</keyword>
<dbReference type="RefSeq" id="WP_110312364.1">
    <property type="nucleotide sequence ID" value="NZ_QICL01000037.1"/>
</dbReference>
<keyword evidence="2" id="KW-0813">Transport</keyword>
<feature type="transmembrane region" description="Helical" evidence="9">
    <location>
        <begin position="54"/>
        <end position="71"/>
    </location>
</feature>
<protein>
    <submittedName>
        <fullName evidence="11">NhaP-type Na+/H+ or K+/H+ antiporter</fullName>
    </submittedName>
</protein>
<comment type="subcellular location">
    <subcellularLocation>
        <location evidence="1">Cell membrane</location>
        <topology evidence="1">Multi-pass membrane protein</topology>
    </subcellularLocation>
</comment>
<keyword evidence="7" id="KW-0406">Ion transport</keyword>
<feature type="transmembrane region" description="Helical" evidence="9">
    <location>
        <begin position="29"/>
        <end position="48"/>
    </location>
</feature>
<feature type="transmembrane region" description="Helical" evidence="9">
    <location>
        <begin position="6"/>
        <end position="22"/>
    </location>
</feature>
<feature type="transmembrane region" description="Helical" evidence="9">
    <location>
        <begin position="148"/>
        <end position="167"/>
    </location>
</feature>
<dbReference type="PANTHER" id="PTHR32507">
    <property type="entry name" value="NA(+)/H(+) ANTIPORTER 1"/>
    <property type="match status" value="1"/>
</dbReference>
<feature type="transmembrane region" description="Helical" evidence="9">
    <location>
        <begin position="83"/>
        <end position="108"/>
    </location>
</feature>
<dbReference type="Gene3D" id="1.20.1530.20">
    <property type="match status" value="1"/>
</dbReference>
<evidence type="ECO:0000256" key="6">
    <source>
        <dbReference type="ARBA" id="ARBA00022989"/>
    </source>
</evidence>
<dbReference type="GO" id="GO:1902600">
    <property type="term" value="P:proton transmembrane transport"/>
    <property type="evidence" value="ECO:0007669"/>
    <property type="project" value="InterPro"/>
</dbReference>
<evidence type="ECO:0000256" key="5">
    <source>
        <dbReference type="ARBA" id="ARBA00022692"/>
    </source>
</evidence>
<evidence type="ECO:0000313" key="12">
    <source>
        <dbReference type="Proteomes" id="UP000247973"/>
    </source>
</evidence>
<evidence type="ECO:0000256" key="3">
    <source>
        <dbReference type="ARBA" id="ARBA00022449"/>
    </source>
</evidence>
<dbReference type="OrthoDB" id="597874at2"/>
<evidence type="ECO:0000313" key="11">
    <source>
        <dbReference type="EMBL" id="PXV59357.1"/>
    </source>
</evidence>
<dbReference type="InterPro" id="IPR038770">
    <property type="entry name" value="Na+/solute_symporter_sf"/>
</dbReference>
<evidence type="ECO:0000256" key="8">
    <source>
        <dbReference type="ARBA" id="ARBA00023136"/>
    </source>
</evidence>
<accession>A0A2V3PKA1</accession>
<feature type="transmembrane region" description="Helical" evidence="9">
    <location>
        <begin position="314"/>
        <end position="335"/>
    </location>
</feature>
<dbReference type="InterPro" id="IPR006153">
    <property type="entry name" value="Cation/H_exchanger_TM"/>
</dbReference>
<keyword evidence="8 9" id="KW-0472">Membrane</keyword>
<feature type="domain" description="Cation/H+ exchanger transmembrane" evidence="10">
    <location>
        <begin position="14"/>
        <end position="400"/>
    </location>
</feature>
<feature type="transmembrane region" description="Helical" evidence="9">
    <location>
        <begin position="114"/>
        <end position="136"/>
    </location>
</feature>
<dbReference type="EMBL" id="QICL01000037">
    <property type="protein sequence ID" value="PXV59357.1"/>
    <property type="molecule type" value="Genomic_DNA"/>
</dbReference>
<dbReference type="Proteomes" id="UP000247973">
    <property type="component" value="Unassembled WGS sequence"/>
</dbReference>
<evidence type="ECO:0000256" key="4">
    <source>
        <dbReference type="ARBA" id="ARBA00022475"/>
    </source>
</evidence>
<gene>
    <name evidence="11" type="ORF">CLV62_13723</name>
</gene>
<sequence length="423" mass="46721">MEIALIFTGALIFFSLIFNALFEKTRVPNVLFLLFVGLLIGPVFNLVSPEDLGRLGKIFTTITLIVILYESGTRLKFEGIGTAIGPASLLTIFNFLVPVAVGMAVGYFGLGLELLPSAFLGACVGSISTPIILPMLRQLKLGKKAENVVFLECALSDIVCLIGALALLDAMDSGSFSISDTIKHMAISLLFATSIGLAVGYFWTNIRRYVVTKLKNSMFTSFALAFMLYGFCELLGVNGGMAVLSFGFILGNINDLSDILEKRSSLGKDFIKRKNPMLLMEDERNFYSEIAFIFKTFFFVYIGMSIRLSESEHIVMGILFISLMFIVRIPSIALFCRKGYSPRDRRIMSILNPKGLVSAVLASMPLQLAVTEQEIRTGEVIQNIGYASVMFSIIIFSLLIFLVEKFDKKDNSDRTQNEGNLQS</sequence>
<proteinExistence type="predicted"/>
<dbReference type="AlphaFoldDB" id="A0A2V3PKA1"/>
<keyword evidence="5 9" id="KW-0812">Transmembrane</keyword>
<keyword evidence="3" id="KW-0050">Antiport</keyword>
<reference evidence="11 12" key="1">
    <citation type="submission" date="2018-03" db="EMBL/GenBank/DDBJ databases">
        <title>Genomic Encyclopedia of Archaeal and Bacterial Type Strains, Phase II (KMG-II): from individual species to whole genera.</title>
        <authorList>
            <person name="Goeker M."/>
        </authorList>
    </citation>
    <scope>NUCLEOTIDE SEQUENCE [LARGE SCALE GENOMIC DNA]</scope>
    <source>
        <strain evidence="11 12">DSM 100214</strain>
    </source>
</reference>